<feature type="domain" description="EIPR1-like beta-propeller" evidence="4">
    <location>
        <begin position="182"/>
        <end position="309"/>
    </location>
</feature>
<evidence type="ECO:0000313" key="5">
    <source>
        <dbReference type="EMBL" id="OHT14838.1"/>
    </source>
</evidence>
<dbReference type="SUPFAM" id="SSF50978">
    <property type="entry name" value="WD40 repeat-like"/>
    <property type="match status" value="1"/>
</dbReference>
<evidence type="ECO:0000256" key="3">
    <source>
        <dbReference type="ARBA" id="ARBA00022737"/>
    </source>
</evidence>
<evidence type="ECO:0000256" key="1">
    <source>
        <dbReference type="ARBA" id="ARBA00005672"/>
    </source>
</evidence>
<dbReference type="InterPro" id="IPR040323">
    <property type="entry name" value="EIPR1"/>
</dbReference>
<dbReference type="Proteomes" id="UP000179807">
    <property type="component" value="Unassembled WGS sequence"/>
</dbReference>
<dbReference type="AlphaFoldDB" id="A0A1J4KYQ3"/>
<dbReference type="InterPro" id="IPR036322">
    <property type="entry name" value="WD40_repeat_dom_sf"/>
</dbReference>
<gene>
    <name evidence="5" type="ORF">TRFO_14796</name>
</gene>
<dbReference type="RefSeq" id="XP_068367974.1">
    <property type="nucleotide sequence ID" value="XM_068498018.1"/>
</dbReference>
<dbReference type="Gene3D" id="2.130.10.10">
    <property type="entry name" value="YVTN repeat-like/Quinoprotein amine dehydrogenase"/>
    <property type="match status" value="1"/>
</dbReference>
<evidence type="ECO:0000313" key="6">
    <source>
        <dbReference type="Proteomes" id="UP000179807"/>
    </source>
</evidence>
<dbReference type="GeneID" id="94832722"/>
<dbReference type="GO" id="GO:0016567">
    <property type="term" value="P:protein ubiquitination"/>
    <property type="evidence" value="ECO:0007669"/>
    <property type="project" value="TreeGrafter"/>
</dbReference>
<dbReference type="EMBL" id="MLAK01000314">
    <property type="protein sequence ID" value="OHT14838.1"/>
    <property type="molecule type" value="Genomic_DNA"/>
</dbReference>
<dbReference type="OrthoDB" id="196957at2759"/>
<keyword evidence="2" id="KW-0853">WD repeat</keyword>
<dbReference type="InterPro" id="IPR001680">
    <property type="entry name" value="WD40_rpt"/>
</dbReference>
<dbReference type="Pfam" id="PF23609">
    <property type="entry name" value="Beta-prop_EIPR1"/>
    <property type="match status" value="1"/>
</dbReference>
<evidence type="ECO:0000256" key="2">
    <source>
        <dbReference type="ARBA" id="ARBA00022574"/>
    </source>
</evidence>
<protein>
    <submittedName>
        <fullName evidence="5">WD-repeat protein</fullName>
    </submittedName>
</protein>
<accession>A0A1J4KYQ3</accession>
<organism evidence="5 6">
    <name type="scientific">Tritrichomonas foetus</name>
    <dbReference type="NCBI Taxonomy" id="1144522"/>
    <lineage>
        <taxon>Eukaryota</taxon>
        <taxon>Metamonada</taxon>
        <taxon>Parabasalia</taxon>
        <taxon>Tritrichomonadida</taxon>
        <taxon>Tritrichomonadidae</taxon>
        <taxon>Tritrichomonas</taxon>
    </lineage>
</organism>
<name>A0A1J4KYQ3_9EUKA</name>
<evidence type="ECO:0000259" key="4">
    <source>
        <dbReference type="Pfam" id="PF23609"/>
    </source>
</evidence>
<dbReference type="PANTHER" id="PTHR14205:SF15">
    <property type="entry name" value="EARP AND GARP COMPLEX-INTERACTING PROTEIN 1"/>
    <property type="match status" value="1"/>
</dbReference>
<dbReference type="PANTHER" id="PTHR14205">
    <property type="entry name" value="WD-REPEAT PROTEIN"/>
    <property type="match status" value="1"/>
</dbReference>
<keyword evidence="3" id="KW-0677">Repeat</keyword>
<dbReference type="InterPro" id="IPR015943">
    <property type="entry name" value="WD40/YVTN_repeat-like_dom_sf"/>
</dbReference>
<reference evidence="5" key="1">
    <citation type="submission" date="2016-10" db="EMBL/GenBank/DDBJ databases">
        <authorList>
            <person name="Benchimol M."/>
            <person name="Almeida L.G."/>
            <person name="Vasconcelos A.T."/>
            <person name="Perreira-Neves A."/>
            <person name="Rosa I.A."/>
            <person name="Tasca T."/>
            <person name="Bogo M.R."/>
            <person name="de Souza W."/>
        </authorList>
    </citation>
    <scope>NUCLEOTIDE SEQUENCE [LARGE SCALE GENOMIC DNA]</scope>
    <source>
        <strain evidence="5">K</strain>
    </source>
</reference>
<dbReference type="InterPro" id="IPR059104">
    <property type="entry name" value="Beta-prop_EIPR1-like"/>
</dbReference>
<sequence>MSKSEAKVTPYAGLKACCRHITSRESSSDKIQFVVGTSVIGKPNQIQIIEYDDIQETIQCIQALDHPDEIWWVACHPTEIDLMMTISAKDSARVSSTRLYRIPQQDSLSAFGSPEKQPLELISTFETDDKFAQRVCYLSNKSKCLISCAKTLNVFDVQRPGSPICLIDAVQQFQSANNTKIKSNNANDDQSHNDGLEYEISASAADPLHSDVVACCIENTATLWDLRSGNVAHHIEDNQDNVILDIAFNENKPWWVCTGGSDGMLRCWDVRVGKPRCEFRASSHWLTRTIPSSSHEQLILTAGSDAKVRVINSREFAFQNDGKLPDGEIIKSIRHDDTVCAATWASNPWVFASVSYKGQVNVCQLPSTVVDAILMGDDDDFSD</sequence>
<comment type="similarity">
    <text evidence="1">Belongs to the WD repeat EIPR1 family.</text>
</comment>
<comment type="caution">
    <text evidence="5">The sequence shown here is derived from an EMBL/GenBank/DDBJ whole genome shotgun (WGS) entry which is preliminary data.</text>
</comment>
<proteinExistence type="inferred from homology"/>
<dbReference type="SMART" id="SM00320">
    <property type="entry name" value="WD40"/>
    <property type="match status" value="6"/>
</dbReference>
<keyword evidence="6" id="KW-1185">Reference proteome</keyword>
<dbReference type="VEuPathDB" id="TrichDB:TRFO_14796"/>